<evidence type="ECO:0008006" key="3">
    <source>
        <dbReference type="Google" id="ProtNLM"/>
    </source>
</evidence>
<gene>
    <name evidence="1" type="ORF">G3M48_005775</name>
</gene>
<dbReference type="GO" id="GO:0001228">
    <property type="term" value="F:DNA-binding transcription activator activity, RNA polymerase II-specific"/>
    <property type="evidence" value="ECO:0007669"/>
    <property type="project" value="TreeGrafter"/>
</dbReference>
<dbReference type="InterPro" id="IPR053157">
    <property type="entry name" value="Sterol_Uptake_Regulator"/>
</dbReference>
<dbReference type="PANTHER" id="PTHR47784">
    <property type="entry name" value="STEROL UPTAKE CONTROL PROTEIN 2"/>
    <property type="match status" value="1"/>
</dbReference>
<dbReference type="PANTHER" id="PTHR47784:SF4">
    <property type="entry name" value="ZN(II)2CYS6 TRANSCRIPTION FACTOR (EUROFUNG)"/>
    <property type="match status" value="1"/>
</dbReference>
<sequence length="368" mass="40860">PCAYRFLIICASDQLTHHSGGVSAAAAIAPPPAPPTPLAQNQTTAPSCSRISRYAQTESHPFQADGDVNLAQMELILHFTLTSAIPEVDESLAASVTELISQKCLEEPYLLCQIMAISSRHLAIERPQHYQGYFRQAVQLQSKGIQLFQKSQTSERDGHVAAMLYSSILNRHCLVDALANRGGDFPSFLHRFIQYTRLKKGSRILTAESWRRLRQSELSPLLEWGTLDLELPTRGHDCDQLRSLISTTSGLTPVARESCRAAMHYIQLGLDQVANATPTRNTYQMAFSWCIFIPDQYCAQLEQLNPAAIAILGWYAILLHHARHLWQIGDAGVFVLGAVREYLGAEWAHWLEGPNAAISQQSLSNTSI</sequence>
<evidence type="ECO:0000313" key="2">
    <source>
        <dbReference type="Proteomes" id="UP001397290"/>
    </source>
</evidence>
<dbReference type="AlphaFoldDB" id="A0AAW0RQD4"/>
<keyword evidence="2" id="KW-1185">Reference proteome</keyword>
<feature type="non-terminal residue" evidence="1">
    <location>
        <position position="1"/>
    </location>
</feature>
<proteinExistence type="predicted"/>
<name>A0AAW0RQD4_9HYPO</name>
<organism evidence="1 2">
    <name type="scientific">Beauveria asiatica</name>
    <dbReference type="NCBI Taxonomy" id="1069075"/>
    <lineage>
        <taxon>Eukaryota</taxon>
        <taxon>Fungi</taxon>
        <taxon>Dikarya</taxon>
        <taxon>Ascomycota</taxon>
        <taxon>Pezizomycotina</taxon>
        <taxon>Sordariomycetes</taxon>
        <taxon>Hypocreomycetidae</taxon>
        <taxon>Hypocreales</taxon>
        <taxon>Cordycipitaceae</taxon>
        <taxon>Beauveria</taxon>
    </lineage>
</organism>
<dbReference type="EMBL" id="JAAHCF010000387">
    <property type="protein sequence ID" value="KAK8144443.1"/>
    <property type="molecule type" value="Genomic_DNA"/>
</dbReference>
<dbReference type="Proteomes" id="UP001397290">
    <property type="component" value="Unassembled WGS sequence"/>
</dbReference>
<reference evidence="1 2" key="1">
    <citation type="submission" date="2020-02" db="EMBL/GenBank/DDBJ databases">
        <title>Comparative genomics of the hypocrealean fungal genus Beauvera.</title>
        <authorList>
            <person name="Showalter D.N."/>
            <person name="Bushley K.E."/>
            <person name="Rehner S.A."/>
        </authorList>
    </citation>
    <scope>NUCLEOTIDE SEQUENCE [LARGE SCALE GENOMIC DNA]</scope>
    <source>
        <strain evidence="1 2">ARSEF4384</strain>
    </source>
</reference>
<evidence type="ECO:0000313" key="1">
    <source>
        <dbReference type="EMBL" id="KAK8144443.1"/>
    </source>
</evidence>
<comment type="caution">
    <text evidence="1">The sequence shown here is derived from an EMBL/GenBank/DDBJ whole genome shotgun (WGS) entry which is preliminary data.</text>
</comment>
<accession>A0AAW0RQD4</accession>
<protein>
    <recommendedName>
        <fullName evidence="3">C6 finger domain-containing protein</fullName>
    </recommendedName>
</protein>